<dbReference type="GO" id="GO:0031460">
    <property type="term" value="P:glycine betaine transport"/>
    <property type="evidence" value="ECO:0007669"/>
    <property type="project" value="TreeGrafter"/>
</dbReference>
<dbReference type="Gene3D" id="1.10.3720.10">
    <property type="entry name" value="MetI-like"/>
    <property type="match status" value="1"/>
</dbReference>
<dbReference type="GO" id="GO:0043190">
    <property type="term" value="C:ATP-binding cassette (ABC) transporter complex"/>
    <property type="evidence" value="ECO:0007669"/>
    <property type="project" value="InterPro"/>
</dbReference>
<evidence type="ECO:0000256" key="4">
    <source>
        <dbReference type="ARBA" id="ARBA00022989"/>
    </source>
</evidence>
<evidence type="ECO:0000313" key="10">
    <source>
        <dbReference type="Proteomes" id="UP000190868"/>
    </source>
</evidence>
<comment type="similarity">
    <text evidence="8">Belongs to the binding-protein-dependent transport system permease family.</text>
</comment>
<dbReference type="CDD" id="cd06261">
    <property type="entry name" value="TM_PBP2"/>
    <property type="match status" value="1"/>
</dbReference>
<proteinExistence type="inferred from homology"/>
<feature type="transmembrane region" description="Helical" evidence="8">
    <location>
        <begin position="23"/>
        <end position="44"/>
    </location>
</feature>
<evidence type="ECO:0000256" key="8">
    <source>
        <dbReference type="RuleBase" id="RU363032"/>
    </source>
</evidence>
<feature type="transmembrane region" description="Helical" evidence="8">
    <location>
        <begin position="53"/>
        <end position="74"/>
    </location>
</feature>
<dbReference type="PANTHER" id="PTHR30177:SF4">
    <property type="entry name" value="OSMOPROTECTANT IMPORT PERMEASE PROTEIN OSMW"/>
    <property type="match status" value="1"/>
</dbReference>
<accession>A0A1S6U749</accession>
<feature type="transmembrane region" description="Helical" evidence="8">
    <location>
        <begin position="131"/>
        <end position="159"/>
    </location>
</feature>
<comment type="subcellular location">
    <subcellularLocation>
        <location evidence="1 8">Cell membrane</location>
        <topology evidence="1 8">Multi-pass membrane protein</topology>
    </subcellularLocation>
</comment>
<protein>
    <submittedName>
        <fullName evidence="9">Glycine betaine/L-proline ABC transporter, permease/substrate-binding subunit, fused OpuBB/OpuBC</fullName>
    </submittedName>
</protein>
<feature type="transmembrane region" description="Helical" evidence="8">
    <location>
        <begin position="80"/>
        <end position="97"/>
    </location>
</feature>
<evidence type="ECO:0000256" key="6">
    <source>
        <dbReference type="ARBA" id="ARBA00035642"/>
    </source>
</evidence>
<dbReference type="SUPFAM" id="SSF53850">
    <property type="entry name" value="Periplasmic binding protein-like II"/>
    <property type="match status" value="1"/>
</dbReference>
<dbReference type="GO" id="GO:0022857">
    <property type="term" value="F:transmembrane transporter activity"/>
    <property type="evidence" value="ECO:0007669"/>
    <property type="project" value="InterPro"/>
</dbReference>
<keyword evidence="4 8" id="KW-1133">Transmembrane helix</keyword>
<dbReference type="CDD" id="cd13610">
    <property type="entry name" value="PBP2_ChoS"/>
    <property type="match status" value="1"/>
</dbReference>
<reference evidence="10" key="1">
    <citation type="submission" date="2016-09" db="EMBL/GenBank/DDBJ databases">
        <title>Comparative genomics of the Campylobacter concisus group.</title>
        <authorList>
            <person name="Miller W.G."/>
            <person name="Yee E."/>
            <person name="Chapman M.H."/>
            <person name="Huynh S."/>
            <person name="Bono J.L."/>
            <person name="On S.L.W."/>
            <person name="StLeger J."/>
            <person name="Foster G."/>
            <person name="Parker C.T."/>
        </authorList>
    </citation>
    <scope>NUCLEOTIDE SEQUENCE [LARGE SCALE GENOMIC DNA]</scope>
    <source>
        <strain evidence="10">RM18021</strain>
    </source>
</reference>
<comment type="similarity">
    <text evidence="6">In the C-terminal section; belongs to the OsmX family.</text>
</comment>
<dbReference type="SUPFAM" id="SSF161098">
    <property type="entry name" value="MetI-like"/>
    <property type="match status" value="1"/>
</dbReference>
<evidence type="ECO:0000256" key="2">
    <source>
        <dbReference type="ARBA" id="ARBA00022448"/>
    </source>
</evidence>
<dbReference type="InterPro" id="IPR051204">
    <property type="entry name" value="ABC_transp_perm/SBD"/>
</dbReference>
<dbReference type="GeneID" id="56566330"/>
<dbReference type="EMBL" id="CP017258">
    <property type="protein sequence ID" value="AQW87509.1"/>
    <property type="molecule type" value="Genomic_DNA"/>
</dbReference>
<sequence>MNDLIITFNERKFELFDAVLEHLQISLSSLLIAIAIAVPLAIVISSNKKITEIVLQVTGIFQTIPSLALLGLFIPLFGIGAVPAVIALVVYSIFPIVQNTITGLNEINPSLKEAAEAFGMTKWEKLKKFELAIAMPVIISGIQTAAVMIIGTATLAALIGAGGLGRFVLLGIDRNNTSLILIGAISSALLAILFSIGIRFLRKQNIKLVAFALFTMVLSLGLSFLPSMENQNNKIIIAGKLGVEPEILINMYKEIITNNSDIKVELKPNFGKTSFLYEALKSGDIDIYPEFSGTVVKSLLKKQPLTLSNDSQEVYEMARDGVKAQDDLAFLKPMEFQNTYAVAVKSSLSKEYKLKNISDLKRVSDKFIAGFTLEFNDRKDGNLGLKTEYGLNLKVKTVEPALRYKAIENDEVQIIDAYSTDSELRQYDLVVLNDDKKIFPPYQGAPLIKEDTLKKYPKLKSMLELLAGHISTKDMSDMNYDVRVKGRLAKDVAREYLIKNNLIDK</sequence>
<dbReference type="AlphaFoldDB" id="A0A1S6U749"/>
<dbReference type="Pfam" id="PF00528">
    <property type="entry name" value="BPD_transp_1"/>
    <property type="match status" value="1"/>
</dbReference>
<dbReference type="KEGG" id="cpin:CPIN18020_0691"/>
<keyword evidence="3 8" id="KW-0812">Transmembrane</keyword>
<dbReference type="InterPro" id="IPR058089">
    <property type="entry name" value="EgtUBC_SBD"/>
</dbReference>
<evidence type="ECO:0000256" key="1">
    <source>
        <dbReference type="ARBA" id="ARBA00004651"/>
    </source>
</evidence>
<dbReference type="Gene3D" id="3.40.190.10">
    <property type="entry name" value="Periplasmic binding protein-like II"/>
    <property type="match status" value="1"/>
</dbReference>
<dbReference type="PROSITE" id="PS50928">
    <property type="entry name" value="ABC_TM1"/>
    <property type="match status" value="1"/>
</dbReference>
<gene>
    <name evidence="9" type="ORF">CPIN18021_0695</name>
</gene>
<evidence type="ECO:0000256" key="3">
    <source>
        <dbReference type="ARBA" id="ARBA00022692"/>
    </source>
</evidence>
<dbReference type="InterPro" id="IPR035906">
    <property type="entry name" value="MetI-like_sf"/>
</dbReference>
<evidence type="ECO:0000313" key="9">
    <source>
        <dbReference type="EMBL" id="AQW87509.1"/>
    </source>
</evidence>
<comment type="similarity">
    <text evidence="7">In the N-terminal section; belongs to the binding-protein-dependent transport system permease family.</text>
</comment>
<dbReference type="Proteomes" id="UP000190868">
    <property type="component" value="Chromosome"/>
</dbReference>
<keyword evidence="10" id="KW-1185">Reference proteome</keyword>
<dbReference type="InterPro" id="IPR007210">
    <property type="entry name" value="ABC_Gly_betaine_transp_sub-bd"/>
</dbReference>
<dbReference type="FunFam" id="1.10.3720.10:FF:000001">
    <property type="entry name" value="Glycine betaine ABC transporter, permease"/>
    <property type="match status" value="1"/>
</dbReference>
<keyword evidence="5 8" id="KW-0472">Membrane</keyword>
<name>A0A1S6U749_9BACT</name>
<dbReference type="PANTHER" id="PTHR30177">
    <property type="entry name" value="GLYCINE BETAINE/L-PROLINE TRANSPORT SYSTEM PERMEASE PROTEIN PROW"/>
    <property type="match status" value="1"/>
</dbReference>
<organism evidence="9 10">
    <name type="scientific">Campylobacter pinnipediorum subsp. caledonicus</name>
    <dbReference type="NCBI Taxonomy" id="1874362"/>
    <lineage>
        <taxon>Bacteria</taxon>
        <taxon>Pseudomonadati</taxon>
        <taxon>Campylobacterota</taxon>
        <taxon>Epsilonproteobacteria</taxon>
        <taxon>Campylobacterales</taxon>
        <taxon>Campylobacteraceae</taxon>
        <taxon>Campylobacter</taxon>
    </lineage>
</organism>
<dbReference type="Gene3D" id="3.40.190.120">
    <property type="entry name" value="Osmoprotection protein (prox), domain 2"/>
    <property type="match status" value="1"/>
</dbReference>
<evidence type="ECO:0000256" key="7">
    <source>
        <dbReference type="ARBA" id="ARBA00035652"/>
    </source>
</evidence>
<dbReference type="RefSeq" id="WP_078423159.1">
    <property type="nucleotide sequence ID" value="NZ_CP017018.1"/>
</dbReference>
<evidence type="ECO:0000256" key="5">
    <source>
        <dbReference type="ARBA" id="ARBA00023136"/>
    </source>
</evidence>
<dbReference type="InterPro" id="IPR000515">
    <property type="entry name" value="MetI-like"/>
</dbReference>
<dbReference type="Pfam" id="PF04069">
    <property type="entry name" value="OpuAC"/>
    <property type="match status" value="1"/>
</dbReference>
<feature type="transmembrane region" description="Helical" evidence="8">
    <location>
        <begin position="179"/>
        <end position="201"/>
    </location>
</feature>
<keyword evidence="2 8" id="KW-0813">Transport</keyword>
<feature type="transmembrane region" description="Helical" evidence="8">
    <location>
        <begin position="208"/>
        <end position="225"/>
    </location>
</feature>